<feature type="region of interest" description="Disordered" evidence="1">
    <location>
        <begin position="382"/>
        <end position="426"/>
    </location>
</feature>
<keyword evidence="3" id="KW-1185">Reference proteome</keyword>
<evidence type="ECO:0000313" key="2">
    <source>
        <dbReference type="EMBL" id="KAJ7020680.1"/>
    </source>
</evidence>
<sequence length="426" mass="46936">MDSLDPVPGPNVVLADFSPPRRPEHKSAIYGKRNESGLYDSVADQILAMGPDALANADYTKDYTRHIEDWSKNHRFMDRSGNELRVTVVGEILGPAMGTLVRAHGNYFARDGDDPIDDKSKIKDTLALGPPTQSSTKLYNTFLNQVIGANQIVLANANEDARNGRHPIVKAWSKAGIEGSDTHNVLMVTMLPKYGVSEPSHSVPASAGIPAKPEVVTKRRLDQVDDHVTASVVSSSSDKLEYTADDIKLGAYYEPRMLPDYGGSYFNHSKAKLLQLDVLDAKNQLIPPWKFYEALRPGTLVLCLVSLHCFTMIDDSGKERKERKVYQMNAHSVRVLSESDEPVEERTRPIAPNSPDRVIAALPKRPVVASFANFAIPALTESEDNIQAFSEPEVPKDSPEASGSEGSQDDMIVDDKPTKKSRRTKN</sequence>
<dbReference type="AlphaFoldDB" id="A0AAD6S6D1"/>
<proteinExistence type="predicted"/>
<accession>A0AAD6S6D1</accession>
<protein>
    <submittedName>
        <fullName evidence="2">Uncharacterized protein</fullName>
    </submittedName>
</protein>
<dbReference type="EMBL" id="JARJCM010000256">
    <property type="protein sequence ID" value="KAJ7020680.1"/>
    <property type="molecule type" value="Genomic_DNA"/>
</dbReference>
<comment type="caution">
    <text evidence="2">The sequence shown here is derived from an EMBL/GenBank/DDBJ whole genome shotgun (WGS) entry which is preliminary data.</text>
</comment>
<name>A0AAD6S6D1_9AGAR</name>
<dbReference type="Proteomes" id="UP001218188">
    <property type="component" value="Unassembled WGS sequence"/>
</dbReference>
<reference evidence="2" key="1">
    <citation type="submission" date="2023-03" db="EMBL/GenBank/DDBJ databases">
        <title>Massive genome expansion in bonnet fungi (Mycena s.s.) driven by repeated elements and novel gene families across ecological guilds.</title>
        <authorList>
            <consortium name="Lawrence Berkeley National Laboratory"/>
            <person name="Harder C.B."/>
            <person name="Miyauchi S."/>
            <person name="Viragh M."/>
            <person name="Kuo A."/>
            <person name="Thoen E."/>
            <person name="Andreopoulos B."/>
            <person name="Lu D."/>
            <person name="Skrede I."/>
            <person name="Drula E."/>
            <person name="Henrissat B."/>
            <person name="Morin E."/>
            <person name="Kohler A."/>
            <person name="Barry K."/>
            <person name="LaButti K."/>
            <person name="Morin E."/>
            <person name="Salamov A."/>
            <person name="Lipzen A."/>
            <person name="Mereny Z."/>
            <person name="Hegedus B."/>
            <person name="Baldrian P."/>
            <person name="Stursova M."/>
            <person name="Weitz H."/>
            <person name="Taylor A."/>
            <person name="Grigoriev I.V."/>
            <person name="Nagy L.G."/>
            <person name="Martin F."/>
            <person name="Kauserud H."/>
        </authorList>
    </citation>
    <scope>NUCLEOTIDE SEQUENCE</scope>
    <source>
        <strain evidence="2">CBHHK200</strain>
    </source>
</reference>
<evidence type="ECO:0000256" key="1">
    <source>
        <dbReference type="SAM" id="MobiDB-lite"/>
    </source>
</evidence>
<gene>
    <name evidence="2" type="ORF">C8F04DRAFT_973985</name>
</gene>
<evidence type="ECO:0000313" key="3">
    <source>
        <dbReference type="Proteomes" id="UP001218188"/>
    </source>
</evidence>
<organism evidence="2 3">
    <name type="scientific">Mycena alexandri</name>
    <dbReference type="NCBI Taxonomy" id="1745969"/>
    <lineage>
        <taxon>Eukaryota</taxon>
        <taxon>Fungi</taxon>
        <taxon>Dikarya</taxon>
        <taxon>Basidiomycota</taxon>
        <taxon>Agaricomycotina</taxon>
        <taxon>Agaricomycetes</taxon>
        <taxon>Agaricomycetidae</taxon>
        <taxon>Agaricales</taxon>
        <taxon>Marasmiineae</taxon>
        <taxon>Mycenaceae</taxon>
        <taxon>Mycena</taxon>
    </lineage>
</organism>